<feature type="region of interest" description="Disordered" evidence="1">
    <location>
        <begin position="1"/>
        <end position="22"/>
    </location>
</feature>
<reference evidence="3" key="1">
    <citation type="journal article" date="2021" name="Open Biol.">
        <title>Shared evolutionary footprints suggest mitochondrial oxidative damage underlies multiple complex I losses in fungi.</title>
        <authorList>
            <person name="Schikora-Tamarit M.A."/>
            <person name="Marcet-Houben M."/>
            <person name="Nosek J."/>
            <person name="Gabaldon T."/>
        </authorList>
    </citation>
    <scope>NUCLEOTIDE SEQUENCE</scope>
    <source>
        <strain evidence="3">CBS6075</strain>
    </source>
</reference>
<dbReference type="Gene3D" id="3.20.20.140">
    <property type="entry name" value="Metal-dependent hydrolases"/>
    <property type="match status" value="1"/>
</dbReference>
<dbReference type="RefSeq" id="XP_046064654.1">
    <property type="nucleotide sequence ID" value="XM_046202620.1"/>
</dbReference>
<dbReference type="SUPFAM" id="SSF51338">
    <property type="entry name" value="Composite domain of metallo-dependent hydrolases"/>
    <property type="match status" value="1"/>
</dbReference>
<dbReference type="InterPro" id="IPR011059">
    <property type="entry name" value="Metal-dep_hydrolase_composite"/>
</dbReference>
<feature type="domain" description="Amidohydrolase-related" evidence="2">
    <location>
        <begin position="92"/>
        <end position="449"/>
    </location>
</feature>
<dbReference type="CDD" id="cd01299">
    <property type="entry name" value="Met_dep_hydrolase_A"/>
    <property type="match status" value="1"/>
</dbReference>
<dbReference type="Pfam" id="PF01979">
    <property type="entry name" value="Amidohydro_1"/>
    <property type="match status" value="1"/>
</dbReference>
<dbReference type="GeneID" id="70232148"/>
<evidence type="ECO:0000313" key="3">
    <source>
        <dbReference type="EMBL" id="KAH3671478.1"/>
    </source>
</evidence>
<dbReference type="PANTHER" id="PTHR43135:SF3">
    <property type="entry name" value="ALPHA-D-RIBOSE 1-METHYLPHOSPHONATE 5-TRIPHOSPHATE DIPHOSPHATASE"/>
    <property type="match status" value="1"/>
</dbReference>
<accession>A0A9P8T9L5</accession>
<dbReference type="InterPro" id="IPR057744">
    <property type="entry name" value="OTAase-like"/>
</dbReference>
<gene>
    <name evidence="3" type="ORF">OGAPHI_000180</name>
</gene>
<name>A0A9P8T9L5_9ASCO</name>
<dbReference type="GO" id="GO:0016810">
    <property type="term" value="F:hydrolase activity, acting on carbon-nitrogen (but not peptide) bonds"/>
    <property type="evidence" value="ECO:0007669"/>
    <property type="project" value="InterPro"/>
</dbReference>
<dbReference type="InterPro" id="IPR051781">
    <property type="entry name" value="Metallo-dep_Hydrolase"/>
</dbReference>
<evidence type="ECO:0000256" key="1">
    <source>
        <dbReference type="SAM" id="MobiDB-lite"/>
    </source>
</evidence>
<protein>
    <recommendedName>
        <fullName evidence="2">Amidohydrolase-related domain-containing protein</fullName>
    </recommendedName>
</protein>
<dbReference type="SUPFAM" id="SSF51556">
    <property type="entry name" value="Metallo-dependent hydrolases"/>
    <property type="match status" value="1"/>
</dbReference>
<sequence length="458" mass="50611">MDTCCSVPRPPKPAAPVPQSKAEAGRLDRLREMLPPPFTVHTSLVFNPITLEFDEDLSLRIDPATGLITKIIKNSKDIIKVEKGDIDLRGKIVLPGFVDAHTHIFLHSYDEADIAKQTRDESFVERILRATNHCVSALLAGYTTYRDLGSEGMEDADANFRDAINRGIIVGPRLFVATKVLASVAGVMTHTENKIGGTRIPDTSEACDGEVEIRKAVRRRLGMGCDVVKFFADYRKRVMRFPPATPHPYLSSVMFPPDIPNPDVVLYTQEEVNVLCEEAKNADCPVAAHCATNRAVQMAAKAGVNTLEHCYWCDLETLAIVKENNCIMVPTLTIAENLFGTNFQAILKKTYNAWRMGINQACGGDTGTFNHGQNIREAELFIEAGIPLTHTLRSLTFNGWLACGGHSCGRKFGWIGEGCAADIVALNRDPREDLTALRDISFVMKDGRVYKKEGKKTF</sequence>
<dbReference type="Gene3D" id="2.30.40.10">
    <property type="entry name" value="Urease, subunit C, domain 1"/>
    <property type="match status" value="1"/>
</dbReference>
<comment type="caution">
    <text evidence="3">The sequence shown here is derived from an EMBL/GenBank/DDBJ whole genome shotgun (WGS) entry which is preliminary data.</text>
</comment>
<evidence type="ECO:0000259" key="2">
    <source>
        <dbReference type="Pfam" id="PF01979"/>
    </source>
</evidence>
<dbReference type="InterPro" id="IPR006680">
    <property type="entry name" value="Amidohydro-rel"/>
</dbReference>
<dbReference type="InterPro" id="IPR032466">
    <property type="entry name" value="Metal_Hydrolase"/>
</dbReference>
<dbReference type="EMBL" id="JAEUBE010000055">
    <property type="protein sequence ID" value="KAH3671478.1"/>
    <property type="molecule type" value="Genomic_DNA"/>
</dbReference>
<proteinExistence type="predicted"/>
<reference evidence="3" key="2">
    <citation type="submission" date="2021-01" db="EMBL/GenBank/DDBJ databases">
        <authorList>
            <person name="Schikora-Tamarit M.A."/>
        </authorList>
    </citation>
    <scope>NUCLEOTIDE SEQUENCE</scope>
    <source>
        <strain evidence="3">CBS6075</strain>
    </source>
</reference>
<dbReference type="PANTHER" id="PTHR43135">
    <property type="entry name" value="ALPHA-D-RIBOSE 1-METHYLPHOSPHONATE 5-TRIPHOSPHATE DIPHOSPHATASE"/>
    <property type="match status" value="1"/>
</dbReference>
<dbReference type="OrthoDB" id="5595695at2759"/>
<organism evidence="3 4">
    <name type="scientific">Ogataea philodendri</name>
    <dbReference type="NCBI Taxonomy" id="1378263"/>
    <lineage>
        <taxon>Eukaryota</taxon>
        <taxon>Fungi</taxon>
        <taxon>Dikarya</taxon>
        <taxon>Ascomycota</taxon>
        <taxon>Saccharomycotina</taxon>
        <taxon>Pichiomycetes</taxon>
        <taxon>Pichiales</taxon>
        <taxon>Pichiaceae</taxon>
        <taxon>Ogataea</taxon>
    </lineage>
</organism>
<dbReference type="Proteomes" id="UP000769157">
    <property type="component" value="Unassembled WGS sequence"/>
</dbReference>
<dbReference type="AlphaFoldDB" id="A0A9P8T9L5"/>
<evidence type="ECO:0000313" key="4">
    <source>
        <dbReference type="Proteomes" id="UP000769157"/>
    </source>
</evidence>
<keyword evidence="4" id="KW-1185">Reference proteome</keyword>